<sequence length="314" mass="35746">MRRLLNLKEVPWMKFHLSSFLWKTRLESISLLNRLFAKGVGKIVDFKFFDLKIREIWKPKESINIINLGKDFFPVKFLDEDDFLTIISRGPWFLNRYYVSIRLLESNFSPYQAQQSKTAIWAIQYEDVSFCFSSGLIGRSLDIRNVKSISNTSDPTFKEIFTQVPTVQGPCSKENLGPWMMVSSRRKNSKPYNNDVARQPQKQQQNGHEAPQTSHGRLNTILMQKISKAESSSHQNGNSKSIGKPPTPIASQNLGAAKQTSPKEKSFDLLDPSCSLHPSTSNLCPVNLHPSNPNILTVKRKGNGKKQHLKLTLK</sequence>
<dbReference type="InterPro" id="IPR025558">
    <property type="entry name" value="DUF4283"/>
</dbReference>
<reference evidence="3 4" key="1">
    <citation type="submission" date="2024-11" db="EMBL/GenBank/DDBJ databases">
        <title>A near-complete genome assembly of Cinchona calisaya.</title>
        <authorList>
            <person name="Lian D.C."/>
            <person name="Zhao X.W."/>
            <person name="Wei L."/>
        </authorList>
    </citation>
    <scope>NUCLEOTIDE SEQUENCE [LARGE SCALE GENOMIC DNA]</scope>
    <source>
        <tissue evidence="3">Nenye</tissue>
    </source>
</reference>
<proteinExistence type="predicted"/>
<feature type="region of interest" description="Disordered" evidence="1">
    <location>
        <begin position="185"/>
        <end position="215"/>
    </location>
</feature>
<evidence type="ECO:0000313" key="3">
    <source>
        <dbReference type="EMBL" id="KAL3510563.1"/>
    </source>
</evidence>
<keyword evidence="4" id="KW-1185">Reference proteome</keyword>
<gene>
    <name evidence="3" type="ORF">ACH5RR_029964</name>
</gene>
<comment type="caution">
    <text evidence="3">The sequence shown here is derived from an EMBL/GenBank/DDBJ whole genome shotgun (WGS) entry which is preliminary data.</text>
</comment>
<evidence type="ECO:0000313" key="4">
    <source>
        <dbReference type="Proteomes" id="UP001630127"/>
    </source>
</evidence>
<feature type="region of interest" description="Disordered" evidence="1">
    <location>
        <begin position="292"/>
        <end position="314"/>
    </location>
</feature>
<evidence type="ECO:0000256" key="1">
    <source>
        <dbReference type="SAM" id="MobiDB-lite"/>
    </source>
</evidence>
<dbReference type="Proteomes" id="UP001630127">
    <property type="component" value="Unassembled WGS sequence"/>
</dbReference>
<accession>A0ABD2YUG1</accession>
<dbReference type="Pfam" id="PF14111">
    <property type="entry name" value="DUF4283"/>
    <property type="match status" value="1"/>
</dbReference>
<name>A0ABD2YUG1_9GENT</name>
<dbReference type="AlphaFoldDB" id="A0ABD2YUG1"/>
<protein>
    <recommendedName>
        <fullName evidence="2">DUF4283 domain-containing protein</fullName>
    </recommendedName>
</protein>
<feature type="compositionally biased region" description="Polar residues" evidence="1">
    <location>
        <begin position="229"/>
        <end position="241"/>
    </location>
</feature>
<feature type="compositionally biased region" description="Polar residues" evidence="1">
    <location>
        <begin position="200"/>
        <end position="215"/>
    </location>
</feature>
<evidence type="ECO:0000259" key="2">
    <source>
        <dbReference type="Pfam" id="PF14111"/>
    </source>
</evidence>
<feature type="region of interest" description="Disordered" evidence="1">
    <location>
        <begin position="228"/>
        <end position="273"/>
    </location>
</feature>
<feature type="compositionally biased region" description="Basic residues" evidence="1">
    <location>
        <begin position="298"/>
        <end position="314"/>
    </location>
</feature>
<dbReference type="EMBL" id="JBJUIK010000012">
    <property type="protein sequence ID" value="KAL3510563.1"/>
    <property type="molecule type" value="Genomic_DNA"/>
</dbReference>
<organism evidence="3 4">
    <name type="scientific">Cinchona calisaya</name>
    <dbReference type="NCBI Taxonomy" id="153742"/>
    <lineage>
        <taxon>Eukaryota</taxon>
        <taxon>Viridiplantae</taxon>
        <taxon>Streptophyta</taxon>
        <taxon>Embryophyta</taxon>
        <taxon>Tracheophyta</taxon>
        <taxon>Spermatophyta</taxon>
        <taxon>Magnoliopsida</taxon>
        <taxon>eudicotyledons</taxon>
        <taxon>Gunneridae</taxon>
        <taxon>Pentapetalae</taxon>
        <taxon>asterids</taxon>
        <taxon>lamiids</taxon>
        <taxon>Gentianales</taxon>
        <taxon>Rubiaceae</taxon>
        <taxon>Cinchonoideae</taxon>
        <taxon>Cinchoneae</taxon>
        <taxon>Cinchona</taxon>
    </lineage>
</organism>
<feature type="compositionally biased region" description="Polar residues" evidence="1">
    <location>
        <begin position="249"/>
        <end position="260"/>
    </location>
</feature>
<feature type="domain" description="DUF4283" evidence="2">
    <location>
        <begin position="41"/>
        <end position="110"/>
    </location>
</feature>